<evidence type="ECO:0000256" key="4">
    <source>
        <dbReference type="SAM" id="MobiDB-lite"/>
    </source>
</evidence>
<dbReference type="PROSITE" id="PS50893">
    <property type="entry name" value="ABC_TRANSPORTER_2"/>
    <property type="match status" value="2"/>
</dbReference>
<protein>
    <submittedName>
        <fullName evidence="6">ATP-binding cassette domain-containing protein</fullName>
    </submittedName>
</protein>
<gene>
    <name evidence="6" type="ORF">LLY24_05595</name>
</gene>
<keyword evidence="3 6" id="KW-0067">ATP-binding</keyword>
<dbReference type="Pfam" id="PF00005">
    <property type="entry name" value="ABC_tran"/>
    <property type="match status" value="2"/>
</dbReference>
<accession>A0ABT2EDT3</accession>
<sequence>MTSLHLDLHNVAYVLPNGRELFSGLNEQFDLRPVGLVGRNGVGKSLLARIMAGRLSPTTGFCKCSGNVYYLSQHIEHAKEKTVAALAGVEHILKALARIESGSAEVKDFDTLGDRWDIHSRLVMALEQNNLHYLSLDTPIHLLSGGEAMRIALTGAMLSDADFLILDEPSNHLDRENRQALIEQLQRWPRGLIVVSHDRQLLNTMTRIVELSPMGLQSYGGNYSFYSATKEHERQNALETLAERKLERQRKTRVMRQQVERQERRRARGNRQGKEANQAKVLLDRQKERSEVSSSTLRKTQSIRLANLDEGVREAAQQIEADPPVIVHDTSLIQSKKRRVVELEKVELPYVALARRTINLIVTGQQRVGIIGPNGCGKSTLLRMMAGRVAPLAGVCQVTPEHAYLDQQLDNLVPHKTVLEQLRSVNHTSSEGELRMRLAQLGIEAQKITTPSRLLSGGERLKAALACLFYADNPPQLLLLDEPNNHLDLPSLQALETMLRSYRGALIVVSHDDAFLESLGLTDHLLATDQGWRLNTISSA</sequence>
<keyword evidence="2" id="KW-0547">Nucleotide-binding</keyword>
<dbReference type="RefSeq" id="WP_259035305.1">
    <property type="nucleotide sequence ID" value="NZ_JAJISC010000002.1"/>
</dbReference>
<dbReference type="EMBL" id="JAJISC010000002">
    <property type="protein sequence ID" value="MCS2608797.1"/>
    <property type="molecule type" value="Genomic_DNA"/>
</dbReference>
<dbReference type="Proteomes" id="UP001165542">
    <property type="component" value="Unassembled WGS sequence"/>
</dbReference>
<evidence type="ECO:0000256" key="3">
    <source>
        <dbReference type="ARBA" id="ARBA00022840"/>
    </source>
</evidence>
<dbReference type="CDD" id="cd03221">
    <property type="entry name" value="ABCF_EF-3"/>
    <property type="match status" value="2"/>
</dbReference>
<dbReference type="Gene3D" id="3.40.50.300">
    <property type="entry name" value="P-loop containing nucleotide triphosphate hydrolases"/>
    <property type="match status" value="2"/>
</dbReference>
<feature type="compositionally biased region" description="Basic and acidic residues" evidence="4">
    <location>
        <begin position="282"/>
        <end position="291"/>
    </location>
</feature>
<feature type="region of interest" description="Disordered" evidence="4">
    <location>
        <begin position="249"/>
        <end position="295"/>
    </location>
</feature>
<dbReference type="SMART" id="SM00382">
    <property type="entry name" value="AAA"/>
    <property type="match status" value="2"/>
</dbReference>
<dbReference type="InterPro" id="IPR027417">
    <property type="entry name" value="P-loop_NTPase"/>
</dbReference>
<dbReference type="InterPro" id="IPR003439">
    <property type="entry name" value="ABC_transporter-like_ATP-bd"/>
</dbReference>
<dbReference type="InterPro" id="IPR003593">
    <property type="entry name" value="AAA+_ATPase"/>
</dbReference>
<feature type="domain" description="ABC transporter" evidence="5">
    <location>
        <begin position="6"/>
        <end position="238"/>
    </location>
</feature>
<dbReference type="PANTHER" id="PTHR19211:SF6">
    <property type="entry name" value="BLL7188 PROTEIN"/>
    <property type="match status" value="1"/>
</dbReference>
<name>A0ABT2EDT3_9GAMM</name>
<dbReference type="GO" id="GO:0005524">
    <property type="term" value="F:ATP binding"/>
    <property type="evidence" value="ECO:0007669"/>
    <property type="project" value="UniProtKB-KW"/>
</dbReference>
<organism evidence="6 7">
    <name type="scientific">Halomonas dongshanensis</name>
    <dbReference type="NCBI Taxonomy" id="2890835"/>
    <lineage>
        <taxon>Bacteria</taxon>
        <taxon>Pseudomonadati</taxon>
        <taxon>Pseudomonadota</taxon>
        <taxon>Gammaproteobacteria</taxon>
        <taxon>Oceanospirillales</taxon>
        <taxon>Halomonadaceae</taxon>
        <taxon>Halomonas</taxon>
    </lineage>
</organism>
<dbReference type="InterPro" id="IPR050611">
    <property type="entry name" value="ABCF"/>
</dbReference>
<proteinExistence type="predicted"/>
<evidence type="ECO:0000313" key="7">
    <source>
        <dbReference type="Proteomes" id="UP001165542"/>
    </source>
</evidence>
<evidence type="ECO:0000256" key="2">
    <source>
        <dbReference type="ARBA" id="ARBA00022741"/>
    </source>
</evidence>
<keyword evidence="7" id="KW-1185">Reference proteome</keyword>
<evidence type="ECO:0000313" key="6">
    <source>
        <dbReference type="EMBL" id="MCS2608797.1"/>
    </source>
</evidence>
<dbReference type="SUPFAM" id="SSF52540">
    <property type="entry name" value="P-loop containing nucleoside triphosphate hydrolases"/>
    <property type="match status" value="2"/>
</dbReference>
<reference evidence="6" key="1">
    <citation type="submission" date="2021-11" db="EMBL/GenBank/DDBJ databases">
        <title>Halomonas sp., isolated from a coastal aquaculture zone in Dongshan Bay.</title>
        <authorList>
            <person name="Lin W."/>
        </authorList>
    </citation>
    <scope>NUCLEOTIDE SEQUENCE</scope>
    <source>
        <strain evidence="6">Yzlin-01</strain>
    </source>
</reference>
<comment type="caution">
    <text evidence="6">The sequence shown here is derived from an EMBL/GenBank/DDBJ whole genome shotgun (WGS) entry which is preliminary data.</text>
</comment>
<evidence type="ECO:0000256" key="1">
    <source>
        <dbReference type="ARBA" id="ARBA00022737"/>
    </source>
</evidence>
<dbReference type="PANTHER" id="PTHR19211">
    <property type="entry name" value="ATP-BINDING TRANSPORT PROTEIN-RELATED"/>
    <property type="match status" value="1"/>
</dbReference>
<evidence type="ECO:0000259" key="5">
    <source>
        <dbReference type="PROSITE" id="PS50893"/>
    </source>
</evidence>
<feature type="domain" description="ABC transporter" evidence="5">
    <location>
        <begin position="338"/>
        <end position="537"/>
    </location>
</feature>
<keyword evidence="1" id="KW-0677">Repeat</keyword>